<dbReference type="SMART" id="SM00487">
    <property type="entry name" value="DEXDc"/>
    <property type="match status" value="1"/>
</dbReference>
<proteinExistence type="predicted"/>
<reference evidence="3 4" key="1">
    <citation type="submission" date="2018-05" db="EMBL/GenBank/DDBJ databases">
        <title>A metagenomic window into the 2 km-deep terrestrial subsurface aquifer revealed taxonomically and functionally diverse microbial community comprising novel uncultured bacterial lineages.</title>
        <authorList>
            <person name="Kadnikov V.V."/>
            <person name="Mardanov A.V."/>
            <person name="Beletsky A.V."/>
            <person name="Banks D."/>
            <person name="Pimenov N.V."/>
            <person name="Frank Y.A."/>
            <person name="Karnachuk O.V."/>
            <person name="Ravin N.V."/>
        </authorList>
    </citation>
    <scope>NUCLEOTIDE SEQUENCE [LARGE SCALE GENOMIC DNA]</scope>
    <source>
        <strain evidence="3">BY</strain>
    </source>
</reference>
<dbReference type="InterPro" id="IPR006935">
    <property type="entry name" value="Helicase/UvrB_N"/>
</dbReference>
<dbReference type="Pfam" id="PF08463">
    <property type="entry name" value="EcoEI_R_C"/>
    <property type="match status" value="1"/>
</dbReference>
<accession>A0A2Z4Y8D6</accession>
<dbReference type="Proteomes" id="UP000262583">
    <property type="component" value="Chromosome"/>
</dbReference>
<feature type="domain" description="Helicase ATP-binding" evidence="1">
    <location>
        <begin position="152"/>
        <end position="309"/>
    </location>
</feature>
<dbReference type="AlphaFoldDB" id="A0A2Z4Y8D6"/>
<dbReference type="PANTHER" id="PTHR47396:SF1">
    <property type="entry name" value="ATP-DEPENDENT HELICASE IRC3-RELATED"/>
    <property type="match status" value="1"/>
</dbReference>
<feature type="domain" description="Helicase C-terminal" evidence="2">
    <location>
        <begin position="379"/>
        <end position="560"/>
    </location>
</feature>
<dbReference type="Gene3D" id="3.40.50.300">
    <property type="entry name" value="P-loop containing nucleotide triphosphate hydrolases"/>
    <property type="match status" value="2"/>
</dbReference>
<dbReference type="GO" id="GO:0009035">
    <property type="term" value="F:type I site-specific deoxyribonuclease activity"/>
    <property type="evidence" value="ECO:0007669"/>
    <property type="project" value="UniProtKB-EC"/>
</dbReference>
<evidence type="ECO:0000259" key="2">
    <source>
        <dbReference type="PROSITE" id="PS51194"/>
    </source>
</evidence>
<dbReference type="InterPro" id="IPR050742">
    <property type="entry name" value="Helicase_Restrict-Modif_Enz"/>
</dbReference>
<dbReference type="PROSITE" id="PS51192">
    <property type="entry name" value="HELICASE_ATP_BIND_1"/>
    <property type="match status" value="1"/>
</dbReference>
<evidence type="ECO:0000313" key="4">
    <source>
        <dbReference type="Proteomes" id="UP000262583"/>
    </source>
</evidence>
<dbReference type="InterPro" id="IPR013670">
    <property type="entry name" value="EcoEI_R_C_dom"/>
</dbReference>
<organism evidence="3 4">
    <name type="scientific">Sumerlaea chitinivorans</name>
    <dbReference type="NCBI Taxonomy" id="2250252"/>
    <lineage>
        <taxon>Bacteria</taxon>
        <taxon>Candidatus Sumerlaeota</taxon>
        <taxon>Candidatus Sumerlaeia</taxon>
        <taxon>Candidatus Sumerlaeales</taxon>
        <taxon>Candidatus Sumerlaeaceae</taxon>
        <taxon>Candidatus Sumerlaea</taxon>
    </lineage>
</organism>
<dbReference type="GO" id="GO:0009307">
    <property type="term" value="P:DNA restriction-modification system"/>
    <property type="evidence" value="ECO:0007669"/>
    <property type="project" value="UniProtKB-KW"/>
</dbReference>
<dbReference type="InterPro" id="IPR001650">
    <property type="entry name" value="Helicase_C-like"/>
</dbReference>
<dbReference type="GO" id="GO:0005524">
    <property type="term" value="F:ATP binding"/>
    <property type="evidence" value="ECO:0007669"/>
    <property type="project" value="UniProtKB-KW"/>
</dbReference>
<protein>
    <submittedName>
        <fullName evidence="3">Type I restriction-modification system, restriction subunit R</fullName>
    </submittedName>
</protein>
<evidence type="ECO:0000259" key="1">
    <source>
        <dbReference type="PROSITE" id="PS51192"/>
    </source>
</evidence>
<dbReference type="Gene3D" id="3.90.1570.30">
    <property type="match status" value="1"/>
</dbReference>
<sequence>MANRPINEDEAELLIEEHLRERGWNLTDFTVTRKRWREHLDGEEADRVFFHEGRLAAILEAKKPGKDLWAALEQAKRYARTYKENTGHNVPLIFASDGQIFLRQNLKANTLPERITRFPTPAEFGEFFRPQAVELHGTLRDYQRVAVSQVLAAVQAGRRRMYLQMATGTGKTITAAGVIAKLWSVGLIRRTLFLVDRDALAVQTVKKFKTHLGDNFNIERATGGKEDKHRDVLVTTIQHMAVRNRYQEYDPAHFSLVILDECHRSYFGEWFGVLDHFAKGGAILLGLTATPADKETVNTDRFFTDPGQYPGPIYRYTIRQAETNPEVPEWERLAQCIHFKFHTNVDLEGVHDMGFDFEPEQLGRAVDVPQRNRLIAEKYFEDILGTRQPVKTIVFAASIAHAKNLRYALIEEYNRRNNLPPNDAAAEKFIVAVHNEMPGARELIEEFQKITTPEERKAIIEQAHKDPNMAPRPIVLVGVGMLDTGIDAPDVEVLLMARPTKSKVLYVQMKGRGTRKCRDTGKEFYKLVDFVDLARLEPVVTNDTPGIVDEPVEQDEETLVQRERERTGTIEKEPFEERSHTEQQMVIADVPVHLVFSETISPAVLEELRRQVEAQLKGGMEREGLKHRFVQTLLCWHYFKGATPPDHSFLATMGFDLSTLRDLYGEPEATLEDFIAVAMGEADFETLRRRREFEKWALGKNLKAAQREMVLMVLDFKRANPDITPEQLLRSHLLDQAGGLPRIKVLFGGLDKLLALADEALSLESGTLIEEENYGNRT</sequence>
<dbReference type="GO" id="GO:0003677">
    <property type="term" value="F:DNA binding"/>
    <property type="evidence" value="ECO:0007669"/>
    <property type="project" value="UniProtKB-KW"/>
</dbReference>
<dbReference type="CDD" id="cd18032">
    <property type="entry name" value="DEXHc_RE_I_III_res"/>
    <property type="match status" value="1"/>
</dbReference>
<dbReference type="PANTHER" id="PTHR47396">
    <property type="entry name" value="TYPE I RESTRICTION ENZYME ECOKI R PROTEIN"/>
    <property type="match status" value="1"/>
</dbReference>
<gene>
    <name evidence="3" type="ORF">BRCON_2145</name>
</gene>
<dbReference type="Pfam" id="PF00271">
    <property type="entry name" value="Helicase_C"/>
    <property type="match status" value="1"/>
</dbReference>
<dbReference type="PROSITE" id="PS51194">
    <property type="entry name" value="HELICASE_CTER"/>
    <property type="match status" value="1"/>
</dbReference>
<dbReference type="EMBL" id="CP030759">
    <property type="protein sequence ID" value="AXA36922.1"/>
    <property type="molecule type" value="Genomic_DNA"/>
</dbReference>
<dbReference type="Pfam" id="PF04313">
    <property type="entry name" value="HSDR_N"/>
    <property type="match status" value="1"/>
</dbReference>
<dbReference type="InterPro" id="IPR014001">
    <property type="entry name" value="Helicase_ATP-bd"/>
</dbReference>
<name>A0A2Z4Y8D6_SUMC1</name>
<dbReference type="GO" id="GO:0005829">
    <property type="term" value="C:cytosol"/>
    <property type="evidence" value="ECO:0007669"/>
    <property type="project" value="TreeGrafter"/>
</dbReference>
<dbReference type="InterPro" id="IPR027417">
    <property type="entry name" value="P-loop_NTPase"/>
</dbReference>
<dbReference type="InterPro" id="IPR007409">
    <property type="entry name" value="Restrct_endonuc_type1_HsdR_N"/>
</dbReference>
<dbReference type="KEGG" id="schv:BRCON_2145"/>
<dbReference type="SUPFAM" id="SSF52540">
    <property type="entry name" value="P-loop containing nucleoside triphosphate hydrolases"/>
    <property type="match status" value="2"/>
</dbReference>
<evidence type="ECO:0000313" key="3">
    <source>
        <dbReference type="EMBL" id="AXA36922.1"/>
    </source>
</evidence>
<dbReference type="Pfam" id="PF04851">
    <property type="entry name" value="ResIII"/>
    <property type="match status" value="1"/>
</dbReference>